<dbReference type="Pfam" id="PF05336">
    <property type="entry name" value="rhaM"/>
    <property type="match status" value="1"/>
</dbReference>
<gene>
    <name evidence="1" type="ORF">ACFQ1R_07890</name>
</gene>
<sequence length="112" mass="13204">MASTKKYCLFCDLKDDNILIEAYIERHKNVWQEVLDSIKASGIINMEIYNKGNRLFMIIEADASFSFEAKSKLDANNSKVQEWETLMWKYQQKVPFAKEGEKWILLDTIFKL</sequence>
<evidence type="ECO:0000313" key="1">
    <source>
        <dbReference type="EMBL" id="MFD0990012.1"/>
    </source>
</evidence>
<dbReference type="EMBL" id="JBHTJI010000001">
    <property type="protein sequence ID" value="MFD0990012.1"/>
    <property type="molecule type" value="Genomic_DNA"/>
</dbReference>
<proteinExistence type="predicted"/>
<dbReference type="RefSeq" id="WP_379925594.1">
    <property type="nucleotide sequence ID" value="NZ_JBHTJI010000001.1"/>
</dbReference>
<dbReference type="InterPro" id="IPR052996">
    <property type="entry name" value="Carb_Metab_Mutarotase"/>
</dbReference>
<keyword evidence="2" id="KW-1185">Reference proteome</keyword>
<accession>A0ABW3JHS6</accession>
<name>A0ABW3JHS6_9FLAO</name>
<dbReference type="PANTHER" id="PTHR43239">
    <property type="entry name" value="UPF0734 PROTEIN DDB_G0273871/DDB_G0273177"/>
    <property type="match status" value="1"/>
</dbReference>
<comment type="caution">
    <text evidence="1">The sequence shown here is derived from an EMBL/GenBank/DDBJ whole genome shotgun (WGS) entry which is preliminary data.</text>
</comment>
<dbReference type="Gene3D" id="3.30.70.100">
    <property type="match status" value="1"/>
</dbReference>
<dbReference type="PANTHER" id="PTHR43239:SF1">
    <property type="entry name" value="UPF0734 PROTEIN DDB_G0273871_DDB_G0273177"/>
    <property type="match status" value="1"/>
</dbReference>
<dbReference type="InterPro" id="IPR008000">
    <property type="entry name" value="Rham/fucose_mutarotase"/>
</dbReference>
<dbReference type="SUPFAM" id="SSF54909">
    <property type="entry name" value="Dimeric alpha+beta barrel"/>
    <property type="match status" value="1"/>
</dbReference>
<organism evidence="1 2">
    <name type="scientific">Mariniflexile jejuense</name>
    <dbReference type="NCBI Taxonomy" id="1173582"/>
    <lineage>
        <taxon>Bacteria</taxon>
        <taxon>Pseudomonadati</taxon>
        <taxon>Bacteroidota</taxon>
        <taxon>Flavobacteriia</taxon>
        <taxon>Flavobacteriales</taxon>
        <taxon>Flavobacteriaceae</taxon>
        <taxon>Mariniflexile</taxon>
    </lineage>
</organism>
<dbReference type="Proteomes" id="UP001597061">
    <property type="component" value="Unassembled WGS sequence"/>
</dbReference>
<evidence type="ECO:0000313" key="2">
    <source>
        <dbReference type="Proteomes" id="UP001597061"/>
    </source>
</evidence>
<dbReference type="InterPro" id="IPR011008">
    <property type="entry name" value="Dimeric_a/b-barrel"/>
</dbReference>
<protein>
    <submittedName>
        <fullName evidence="1">L-rhamnose mutarotase</fullName>
    </submittedName>
</protein>
<reference evidence="2" key="1">
    <citation type="journal article" date="2019" name="Int. J. Syst. Evol. Microbiol.">
        <title>The Global Catalogue of Microorganisms (GCM) 10K type strain sequencing project: providing services to taxonomists for standard genome sequencing and annotation.</title>
        <authorList>
            <consortium name="The Broad Institute Genomics Platform"/>
            <consortium name="The Broad Institute Genome Sequencing Center for Infectious Disease"/>
            <person name="Wu L."/>
            <person name="Ma J."/>
        </authorList>
    </citation>
    <scope>NUCLEOTIDE SEQUENCE [LARGE SCALE GENOMIC DNA]</scope>
    <source>
        <strain evidence="2">CCUG 62414</strain>
    </source>
</reference>